<protein>
    <recommendedName>
        <fullName evidence="9">Protein-export membrane protein SecF</fullName>
    </recommendedName>
</protein>
<evidence type="ECO:0000256" key="4">
    <source>
        <dbReference type="ARBA" id="ARBA00022692"/>
    </source>
</evidence>
<feature type="transmembrane region" description="Helical" evidence="9">
    <location>
        <begin position="191"/>
        <end position="210"/>
    </location>
</feature>
<gene>
    <name evidence="9" type="primary">secF</name>
    <name evidence="12" type="ORF">L21SP2_0331</name>
</gene>
<feature type="transmembrane region" description="Helical" evidence="9">
    <location>
        <begin position="237"/>
        <end position="257"/>
    </location>
</feature>
<feature type="transmembrane region" description="Helical" evidence="9">
    <location>
        <begin position="269"/>
        <end position="291"/>
    </location>
</feature>
<evidence type="ECO:0000256" key="6">
    <source>
        <dbReference type="ARBA" id="ARBA00022989"/>
    </source>
</evidence>
<keyword evidence="3 9" id="KW-1003">Cell membrane</keyword>
<feature type="transmembrane region" description="Helical" evidence="9">
    <location>
        <begin position="166"/>
        <end position="185"/>
    </location>
</feature>
<dbReference type="EMBL" id="CP006939">
    <property type="protein sequence ID" value="AHC13769.1"/>
    <property type="molecule type" value="Genomic_DNA"/>
</dbReference>
<keyword evidence="6 9" id="KW-1133">Transmembrane helix</keyword>
<dbReference type="InterPro" id="IPR022813">
    <property type="entry name" value="SecD/SecF_arch_bac"/>
</dbReference>
<dbReference type="AlphaFoldDB" id="V5WDX3"/>
<name>V5WDX3_9SPIO</name>
<dbReference type="PATRIC" id="fig|1307761.3.peg.332"/>
<dbReference type="GO" id="GO:0065002">
    <property type="term" value="P:intracellular protein transmembrane transport"/>
    <property type="evidence" value="ECO:0007669"/>
    <property type="project" value="UniProtKB-UniRule"/>
</dbReference>
<dbReference type="KEGG" id="slr:L21SP2_0331"/>
<evidence type="ECO:0000313" key="12">
    <source>
        <dbReference type="EMBL" id="AHC13769.1"/>
    </source>
</evidence>
<evidence type="ECO:0000259" key="11">
    <source>
        <dbReference type="Pfam" id="PF02355"/>
    </source>
</evidence>
<evidence type="ECO:0000256" key="3">
    <source>
        <dbReference type="ARBA" id="ARBA00022475"/>
    </source>
</evidence>
<dbReference type="PANTHER" id="PTHR30081:SF8">
    <property type="entry name" value="PROTEIN TRANSLOCASE SUBUNIT SECF"/>
    <property type="match status" value="1"/>
</dbReference>
<dbReference type="PANTHER" id="PTHR30081">
    <property type="entry name" value="PROTEIN-EXPORT MEMBRANE PROTEIN SEC"/>
    <property type="match status" value="1"/>
</dbReference>
<comment type="function">
    <text evidence="9">Part of the Sec protein translocase complex. Interacts with the SecYEG preprotein conducting channel. SecDF uses the proton motive force (PMF) to complete protein translocation after the ATP-dependent function of SecA.</text>
</comment>
<comment type="subunit">
    <text evidence="9">Forms a complex with SecD. Part of the essential Sec protein translocation apparatus which comprises SecA, SecYEG and auxiliary proteins SecDF. Other proteins may also be involved.</text>
</comment>
<keyword evidence="7 9" id="KW-0811">Translocation</keyword>
<evidence type="ECO:0000256" key="1">
    <source>
        <dbReference type="ARBA" id="ARBA00004651"/>
    </source>
</evidence>
<dbReference type="GO" id="GO:0015450">
    <property type="term" value="F:protein-transporting ATPase activity"/>
    <property type="evidence" value="ECO:0007669"/>
    <property type="project" value="InterPro"/>
</dbReference>
<dbReference type="HOGENOM" id="CLU_050012_0_1_12"/>
<keyword evidence="5 9" id="KW-0653">Protein transport</keyword>
<organism evidence="12 13">
    <name type="scientific">Salinispira pacifica</name>
    <dbReference type="NCBI Taxonomy" id="1307761"/>
    <lineage>
        <taxon>Bacteria</taxon>
        <taxon>Pseudomonadati</taxon>
        <taxon>Spirochaetota</taxon>
        <taxon>Spirochaetia</taxon>
        <taxon>Spirochaetales</taxon>
        <taxon>Spirochaetaceae</taxon>
        <taxon>Salinispira</taxon>
    </lineage>
</organism>
<dbReference type="Pfam" id="PF02355">
    <property type="entry name" value="SecD_SecF_C"/>
    <property type="match status" value="1"/>
</dbReference>
<comment type="subcellular location">
    <subcellularLocation>
        <location evidence="1 9">Cell membrane</location>
        <topology evidence="1 9">Multi-pass membrane protein</topology>
    </subcellularLocation>
</comment>
<dbReference type="eggNOG" id="COG0341">
    <property type="taxonomic scope" value="Bacteria"/>
</dbReference>
<dbReference type="InterPro" id="IPR022645">
    <property type="entry name" value="SecD/SecF_bac"/>
</dbReference>
<dbReference type="GO" id="GO:0006605">
    <property type="term" value="P:protein targeting"/>
    <property type="evidence" value="ECO:0007669"/>
    <property type="project" value="UniProtKB-UniRule"/>
</dbReference>
<dbReference type="RefSeq" id="WP_024266702.1">
    <property type="nucleotide sequence ID" value="NC_023035.1"/>
</dbReference>
<dbReference type="HAMAP" id="MF_01464_B">
    <property type="entry name" value="SecF_B"/>
    <property type="match status" value="1"/>
</dbReference>
<dbReference type="OrthoDB" id="9805019at2"/>
<dbReference type="GO" id="GO:0005886">
    <property type="term" value="C:plasma membrane"/>
    <property type="evidence" value="ECO:0007669"/>
    <property type="project" value="UniProtKB-SubCell"/>
</dbReference>
<feature type="domain" description="Protein export membrane protein SecD/SecF C-terminal" evidence="11">
    <location>
        <begin position="110"/>
        <end position="293"/>
    </location>
</feature>
<feature type="transmembrane region" description="Helical" evidence="9">
    <location>
        <begin position="134"/>
        <end position="154"/>
    </location>
</feature>
<comment type="similarity">
    <text evidence="9">Belongs to the SecD/SecF family. SecF subfamily.</text>
</comment>
<dbReference type="Proteomes" id="UP000018680">
    <property type="component" value="Chromosome"/>
</dbReference>
<evidence type="ECO:0000256" key="7">
    <source>
        <dbReference type="ARBA" id="ARBA00023010"/>
    </source>
</evidence>
<evidence type="ECO:0000256" key="5">
    <source>
        <dbReference type="ARBA" id="ARBA00022927"/>
    </source>
</evidence>
<keyword evidence="4 9" id="KW-0812">Transmembrane</keyword>
<feature type="transmembrane region" description="Helical" evidence="9">
    <location>
        <begin position="12"/>
        <end position="31"/>
    </location>
</feature>
<dbReference type="NCBIfam" id="TIGR00916">
    <property type="entry name" value="2A0604s01"/>
    <property type="match status" value="1"/>
</dbReference>
<proteinExistence type="inferred from homology"/>
<evidence type="ECO:0000256" key="8">
    <source>
        <dbReference type="ARBA" id="ARBA00023136"/>
    </source>
</evidence>
<feature type="compositionally biased region" description="Low complexity" evidence="10">
    <location>
        <begin position="308"/>
        <end position="321"/>
    </location>
</feature>
<keyword evidence="8 9" id="KW-0472">Membrane</keyword>
<keyword evidence="2 9" id="KW-0813">Transport</keyword>
<dbReference type="InterPro" id="IPR048634">
    <property type="entry name" value="SecD_SecF_C"/>
</dbReference>
<dbReference type="InterPro" id="IPR055344">
    <property type="entry name" value="SecD_SecF_C_bact"/>
</dbReference>
<dbReference type="SUPFAM" id="SSF82866">
    <property type="entry name" value="Multidrug efflux transporter AcrB transmembrane domain"/>
    <property type="match status" value="1"/>
</dbReference>
<dbReference type="InterPro" id="IPR005665">
    <property type="entry name" value="SecF_bac"/>
</dbReference>
<evidence type="ECO:0000256" key="2">
    <source>
        <dbReference type="ARBA" id="ARBA00022448"/>
    </source>
</evidence>
<dbReference type="NCBIfam" id="TIGR00966">
    <property type="entry name" value="transloc_SecF"/>
    <property type="match status" value="1"/>
</dbReference>
<feature type="region of interest" description="Disordered" evidence="10">
    <location>
        <begin position="302"/>
        <end position="326"/>
    </location>
</feature>
<evidence type="ECO:0000256" key="10">
    <source>
        <dbReference type="SAM" id="MobiDB-lite"/>
    </source>
</evidence>
<keyword evidence="13" id="KW-1185">Reference proteome</keyword>
<accession>V5WDX3</accession>
<dbReference type="STRING" id="1307761.L21SP2_0331"/>
<dbReference type="PRINTS" id="PR01755">
    <property type="entry name" value="SECFTRNLCASE"/>
</dbReference>
<sequence>MKQTIQFTKYRLPMIILSALLLAGGLAGTLLQEGFNLGIDFQAGLNLRVELDGDDLGTGEVRDALSSFETVQVQVLGDPQLQRFSIRLQDSGEVENFSLTMRNRVTEALAQAFGDGSVEVLGVDYVEPRFAADLALNATILVVAAMGFILLYLWIRFRMAYALSSLAALVHDIAFMVLFIGTFQIEVTSATIAAVLTIIGYSLNDTIVIFDRIRENEKLLNDSAFPQVINVSITQSLSRTVITSLTTLLAVTSIYIFTTGQIQDFALNMIVGVLVGTYSSVFVASPTLLALSKNKRIKVRTEQKESKAPAVAGDAPEAGAAQVDSSALKEQLKAQRKKKKKK</sequence>
<dbReference type="Gene3D" id="1.20.1640.10">
    <property type="entry name" value="Multidrug efflux transporter AcrB transmembrane domain"/>
    <property type="match status" value="1"/>
</dbReference>
<reference evidence="12 13" key="1">
    <citation type="journal article" date="2015" name="Stand. Genomic Sci.">
        <title>Complete genome sequence and description of Salinispira pacifica gen. nov., sp. nov., a novel spirochaete isolated form a hypersaline microbial mat.</title>
        <authorList>
            <person name="Ben Hania W."/>
            <person name="Joseph M."/>
            <person name="Schumann P."/>
            <person name="Bunk B."/>
            <person name="Fiebig A."/>
            <person name="Sproer C."/>
            <person name="Klenk H.P."/>
            <person name="Fardeau M.L."/>
            <person name="Spring S."/>
        </authorList>
    </citation>
    <scope>NUCLEOTIDE SEQUENCE [LARGE SCALE GENOMIC DNA]</scope>
    <source>
        <strain evidence="12 13">L21-RPul-D2</strain>
    </source>
</reference>
<evidence type="ECO:0000313" key="13">
    <source>
        <dbReference type="Proteomes" id="UP000018680"/>
    </source>
</evidence>
<dbReference type="GO" id="GO:0043952">
    <property type="term" value="P:protein transport by the Sec complex"/>
    <property type="evidence" value="ECO:0007669"/>
    <property type="project" value="UniProtKB-UniRule"/>
</dbReference>
<evidence type="ECO:0000256" key="9">
    <source>
        <dbReference type="HAMAP-Rule" id="MF_01464"/>
    </source>
</evidence>